<comment type="subcellular location">
    <subcellularLocation>
        <location evidence="1">Membrane</location>
        <topology evidence="1">Multi-pass membrane protein</topology>
    </subcellularLocation>
</comment>
<dbReference type="SUPFAM" id="SSF103473">
    <property type="entry name" value="MFS general substrate transporter"/>
    <property type="match status" value="1"/>
</dbReference>
<dbReference type="PANTHER" id="PTHR23502:SF23">
    <property type="entry name" value="FLUCONAZOLE RESISTANCE PROTEIN 1"/>
    <property type="match status" value="1"/>
</dbReference>
<dbReference type="Proteomes" id="UP000186955">
    <property type="component" value="Unassembled WGS sequence"/>
</dbReference>
<keyword evidence="4 5" id="KW-0472">Membrane</keyword>
<dbReference type="GO" id="GO:1990961">
    <property type="term" value="P:xenobiotic detoxification by transmembrane export across the plasma membrane"/>
    <property type="evidence" value="ECO:0007669"/>
    <property type="project" value="TreeGrafter"/>
</dbReference>
<dbReference type="STRING" id="1316194.A0A1Q5TRQ1"/>
<evidence type="ECO:0000313" key="6">
    <source>
        <dbReference type="EMBL" id="OKP02895.1"/>
    </source>
</evidence>
<protein>
    <submittedName>
        <fullName evidence="6">Caffeine resistance protein 5</fullName>
    </submittedName>
</protein>
<dbReference type="AlphaFoldDB" id="A0A1Q5TRQ1"/>
<accession>A0A1Q5TRQ1</accession>
<comment type="caution">
    <text evidence="6">The sequence shown here is derived from an EMBL/GenBank/DDBJ whole genome shotgun (WGS) entry which is preliminary data.</text>
</comment>
<feature type="transmembrane region" description="Helical" evidence="5">
    <location>
        <begin position="104"/>
        <end position="123"/>
    </location>
</feature>
<feature type="transmembrane region" description="Helical" evidence="5">
    <location>
        <begin position="26"/>
        <end position="46"/>
    </location>
</feature>
<sequence length="213" mass="24012">MQLHCTQLAEFAGLFWDRKRWKTWRATLWLLSGITAFTTISTFFFLPETLSSNILLRRAKRLREQTGNPAYQSEAEIQSPSENLALRIVKDMGNDIKLACLDPVILFVNVHTMLVYGVLYLWFEFFPFVAFFGILVGASVSVVAYVLWLYFSYQPRVANANVVVEPEARLVPGQIGADIERWHGLVGKIISADSPVDASLFETLKPSASTSLC</sequence>
<dbReference type="PANTHER" id="PTHR23502">
    <property type="entry name" value="MAJOR FACILITATOR SUPERFAMILY"/>
    <property type="match status" value="1"/>
</dbReference>
<name>A0A1Q5TRQ1_9EURO</name>
<keyword evidence="2 5" id="KW-0812">Transmembrane</keyword>
<dbReference type="GO" id="GO:0005886">
    <property type="term" value="C:plasma membrane"/>
    <property type="evidence" value="ECO:0007669"/>
    <property type="project" value="TreeGrafter"/>
</dbReference>
<dbReference type="Gene3D" id="1.20.1250.20">
    <property type="entry name" value="MFS general substrate transporter like domains"/>
    <property type="match status" value="1"/>
</dbReference>
<evidence type="ECO:0000256" key="4">
    <source>
        <dbReference type="ARBA" id="ARBA00023136"/>
    </source>
</evidence>
<dbReference type="EMBL" id="MNBE01000622">
    <property type="protein sequence ID" value="OKP02895.1"/>
    <property type="molecule type" value="Genomic_DNA"/>
</dbReference>
<organism evidence="6 7">
    <name type="scientific">Penicillium subrubescens</name>
    <dbReference type="NCBI Taxonomy" id="1316194"/>
    <lineage>
        <taxon>Eukaryota</taxon>
        <taxon>Fungi</taxon>
        <taxon>Dikarya</taxon>
        <taxon>Ascomycota</taxon>
        <taxon>Pezizomycotina</taxon>
        <taxon>Eurotiomycetes</taxon>
        <taxon>Eurotiomycetidae</taxon>
        <taxon>Eurotiales</taxon>
        <taxon>Aspergillaceae</taxon>
        <taxon>Penicillium</taxon>
    </lineage>
</organism>
<dbReference type="GO" id="GO:0015244">
    <property type="term" value="F:fluconazole transmembrane transporter activity"/>
    <property type="evidence" value="ECO:0007669"/>
    <property type="project" value="TreeGrafter"/>
</dbReference>
<dbReference type="InterPro" id="IPR036259">
    <property type="entry name" value="MFS_trans_sf"/>
</dbReference>
<proteinExistence type="predicted"/>
<keyword evidence="7" id="KW-1185">Reference proteome</keyword>
<keyword evidence="3 5" id="KW-1133">Transmembrane helix</keyword>
<feature type="transmembrane region" description="Helical" evidence="5">
    <location>
        <begin position="129"/>
        <end position="151"/>
    </location>
</feature>
<evidence type="ECO:0000256" key="2">
    <source>
        <dbReference type="ARBA" id="ARBA00022692"/>
    </source>
</evidence>
<evidence type="ECO:0000256" key="1">
    <source>
        <dbReference type="ARBA" id="ARBA00004141"/>
    </source>
</evidence>
<evidence type="ECO:0000256" key="5">
    <source>
        <dbReference type="SAM" id="Phobius"/>
    </source>
</evidence>
<evidence type="ECO:0000256" key="3">
    <source>
        <dbReference type="ARBA" id="ARBA00022989"/>
    </source>
</evidence>
<evidence type="ECO:0000313" key="7">
    <source>
        <dbReference type="Proteomes" id="UP000186955"/>
    </source>
</evidence>
<gene>
    <name evidence="6" type="ORF">PENSUB_6967</name>
</gene>
<reference evidence="6 7" key="1">
    <citation type="submission" date="2016-10" db="EMBL/GenBank/DDBJ databases">
        <title>Genome sequence of the ascomycete fungus Penicillium subrubescens.</title>
        <authorList>
            <person name="De Vries R.P."/>
            <person name="Peng M."/>
            <person name="Dilokpimol A."/>
            <person name="Hilden K."/>
            <person name="Makela M.R."/>
            <person name="Grigoriev I."/>
            <person name="Riley R."/>
            <person name="Granchi Z."/>
        </authorList>
    </citation>
    <scope>NUCLEOTIDE SEQUENCE [LARGE SCALE GENOMIC DNA]</scope>
    <source>
        <strain evidence="6 7">CBS 132785</strain>
    </source>
</reference>